<sequence length="693" mass="79128">MSRSKGLLSPVQTYFNENSLPAKLNPSQKRSLFCTPIKSAIPIDLGSVNKVDNVDVRLEKLNFGHLKKLIWPNNKANELKLWKFATPLSEDNETLKELNKNFHKVIEPSNELSPSTKFLTEFPTDYEFLDNYIHIIVQPPSSDQGLTDISRVIANFGYLPRQGGLGGTRLPMDQRVRPTNEGININDPDISLRFDVIPHLIKDFEDRNVILVRAPPFSGKTSMAQILENNLVHAIEFSNRRIIRVSMIWGQSVGVQKCFDSFNMLWNRIVGVDWIDWIGQCRFIETILIIDEVQLIYGKEKKIDENNLDSADQFWLTIKSALQEMANIKIIMFAAYGYRSSNQAGFTTPVTLPEENCKNLIDINFTMKELGTYIAKISSSYFKNLDQQSVSKLYEYIQAATEGHVGLVRHILKSIENAMKKRIDTNNLTWETIFKYLNSKDFDSSVYINCRAVPRTDSLTEKQRSLCEEVYLKGKAPYSINNLDPDASYLVKCGFLVVENNAYLTFAAPLLKRSFFQQNYGAVNSIDITPTDLYHFIIKIFTAMCNELSGKILRETLGFGSDGRILEQSWQKEFYRIGTQVLGKDHFLSCDVGSVFGCDGKIDFYVDKLDWAIELLRDGDDMAKHKARFIPSIGEYKEIIKYAKSIAIIDIRSEVKKVLKLQKDFIHVSCSEDFDAFKIESLGKETVTISFQN</sequence>
<name>A0A9N8ZNI6_FUNMO</name>
<dbReference type="SUPFAM" id="SSF52540">
    <property type="entry name" value="P-loop containing nucleoside triphosphate hydrolases"/>
    <property type="match status" value="1"/>
</dbReference>
<evidence type="ECO:0000313" key="5">
    <source>
        <dbReference type="EMBL" id="CAG8501530.1"/>
    </source>
</evidence>
<protein>
    <submittedName>
        <fullName evidence="5">4095_t:CDS:1</fullName>
    </submittedName>
</protein>
<evidence type="ECO:0000256" key="3">
    <source>
        <dbReference type="ARBA" id="ARBA00022525"/>
    </source>
</evidence>
<evidence type="ECO:0000313" key="6">
    <source>
        <dbReference type="Proteomes" id="UP000789375"/>
    </source>
</evidence>
<proteinExistence type="predicted"/>
<dbReference type="Pfam" id="PF20147">
    <property type="entry name" value="Crinkler"/>
    <property type="match status" value="1"/>
</dbReference>
<reference evidence="5" key="1">
    <citation type="submission" date="2021-06" db="EMBL/GenBank/DDBJ databases">
        <authorList>
            <person name="Kallberg Y."/>
            <person name="Tangrot J."/>
            <person name="Rosling A."/>
        </authorList>
    </citation>
    <scope>NUCLEOTIDE SEQUENCE</scope>
    <source>
        <strain evidence="5">87-6 pot B 2015</strain>
    </source>
</reference>
<comment type="caution">
    <text evidence="5">The sequence shown here is derived from an EMBL/GenBank/DDBJ whole genome shotgun (WGS) entry which is preliminary data.</text>
</comment>
<dbReference type="InterPro" id="IPR027417">
    <property type="entry name" value="P-loop_NTPase"/>
</dbReference>
<evidence type="ECO:0000256" key="1">
    <source>
        <dbReference type="ARBA" id="ARBA00004340"/>
    </source>
</evidence>
<dbReference type="GO" id="GO:0043657">
    <property type="term" value="C:host cell"/>
    <property type="evidence" value="ECO:0007669"/>
    <property type="project" value="UniProtKB-SubCell"/>
</dbReference>
<keyword evidence="6" id="KW-1185">Reference proteome</keyword>
<dbReference type="EMBL" id="CAJVPP010000657">
    <property type="protein sequence ID" value="CAG8501530.1"/>
    <property type="molecule type" value="Genomic_DNA"/>
</dbReference>
<keyword evidence="3" id="KW-0964">Secreted</keyword>
<accession>A0A9N8ZNI6</accession>
<comment type="subcellular location">
    <subcellularLocation>
        <location evidence="1">Host cell</location>
    </subcellularLocation>
    <subcellularLocation>
        <location evidence="2">Secreted</location>
    </subcellularLocation>
</comment>
<organism evidence="5 6">
    <name type="scientific">Funneliformis mosseae</name>
    <name type="common">Endomycorrhizal fungus</name>
    <name type="synonym">Glomus mosseae</name>
    <dbReference type="NCBI Taxonomy" id="27381"/>
    <lineage>
        <taxon>Eukaryota</taxon>
        <taxon>Fungi</taxon>
        <taxon>Fungi incertae sedis</taxon>
        <taxon>Mucoromycota</taxon>
        <taxon>Glomeromycotina</taxon>
        <taxon>Glomeromycetes</taxon>
        <taxon>Glomerales</taxon>
        <taxon>Glomeraceae</taxon>
        <taxon>Funneliformis</taxon>
    </lineage>
</organism>
<dbReference type="InterPro" id="IPR045379">
    <property type="entry name" value="Crinkler_N"/>
</dbReference>
<dbReference type="GO" id="GO:0005576">
    <property type="term" value="C:extracellular region"/>
    <property type="evidence" value="ECO:0007669"/>
    <property type="project" value="UniProtKB-SubCell"/>
</dbReference>
<dbReference type="AlphaFoldDB" id="A0A9N8ZNI6"/>
<evidence type="ECO:0000259" key="4">
    <source>
        <dbReference type="Pfam" id="PF20147"/>
    </source>
</evidence>
<evidence type="ECO:0000256" key="2">
    <source>
        <dbReference type="ARBA" id="ARBA00004613"/>
    </source>
</evidence>
<dbReference type="Proteomes" id="UP000789375">
    <property type="component" value="Unassembled WGS sequence"/>
</dbReference>
<gene>
    <name evidence="5" type="ORF">FMOSSE_LOCUS4063</name>
</gene>
<feature type="domain" description="Crinkler effector protein N-terminal" evidence="4">
    <location>
        <begin position="60"/>
        <end position="138"/>
    </location>
</feature>